<dbReference type="AlphaFoldDB" id="A0A267ML23"/>
<evidence type="ECO:0000313" key="2">
    <source>
        <dbReference type="Proteomes" id="UP000216024"/>
    </source>
</evidence>
<name>A0A267ML23_9FIRM</name>
<evidence type="ECO:0000313" key="1">
    <source>
        <dbReference type="EMBL" id="PAB60112.1"/>
    </source>
</evidence>
<gene>
    <name evidence="1" type="ORF">CCE28_07005</name>
</gene>
<organism evidence="1 2">
    <name type="scientific">Anaeromicrobium sediminis</name>
    <dbReference type="NCBI Taxonomy" id="1478221"/>
    <lineage>
        <taxon>Bacteria</taxon>
        <taxon>Bacillati</taxon>
        <taxon>Bacillota</taxon>
        <taxon>Clostridia</taxon>
        <taxon>Peptostreptococcales</taxon>
        <taxon>Thermotaleaceae</taxon>
        <taxon>Anaeromicrobium</taxon>
    </lineage>
</organism>
<comment type="caution">
    <text evidence="1">The sequence shown here is derived from an EMBL/GenBank/DDBJ whole genome shotgun (WGS) entry which is preliminary data.</text>
</comment>
<protein>
    <submittedName>
        <fullName evidence="1">Uncharacterized protein</fullName>
    </submittedName>
</protein>
<keyword evidence="2" id="KW-1185">Reference proteome</keyword>
<accession>A0A267ML23</accession>
<dbReference type="EMBL" id="NIBG01000004">
    <property type="protein sequence ID" value="PAB60112.1"/>
    <property type="molecule type" value="Genomic_DNA"/>
</dbReference>
<sequence length="161" mass="17798">MHVVNAEIFALFNTKISMKGEDNMDKKIIEIFMLKETSNNKSSMGGGCCSSGCGCGSVQSLTMGELVERFYKKYDSVGKIKIYKLTGENKKEFILRLNKVFLDSGERLVVSEANLDFVLSKVTPLIAVNGNVISVKNYPDEEQLYNAIMTGKKIPTKSGCC</sequence>
<dbReference type="Proteomes" id="UP000216024">
    <property type="component" value="Unassembled WGS sequence"/>
</dbReference>
<proteinExistence type="predicted"/>
<reference evidence="1 2" key="1">
    <citation type="submission" date="2017-06" db="EMBL/GenBank/DDBJ databases">
        <title>Draft genome sequence of anaerobic fermentative bacterium Anaeromicrobium sediminis DY2726D isolated from West Pacific Ocean sediments.</title>
        <authorList>
            <person name="Zeng X."/>
        </authorList>
    </citation>
    <scope>NUCLEOTIDE SEQUENCE [LARGE SCALE GENOMIC DNA]</scope>
    <source>
        <strain evidence="1 2">DY2726D</strain>
    </source>
</reference>